<organism evidence="15 16">
    <name type="scientific">Thecamonas trahens ATCC 50062</name>
    <dbReference type="NCBI Taxonomy" id="461836"/>
    <lineage>
        <taxon>Eukaryota</taxon>
        <taxon>Apusozoa</taxon>
        <taxon>Apusomonadida</taxon>
        <taxon>Apusomonadidae</taxon>
        <taxon>Thecamonas</taxon>
    </lineage>
</organism>
<dbReference type="OrthoDB" id="10253736at2759"/>
<accession>A0A0L0DDD5</accession>
<dbReference type="PRINTS" id="PR00081">
    <property type="entry name" value="GDHRDH"/>
</dbReference>
<feature type="transmembrane region" description="Helical" evidence="13">
    <location>
        <begin position="45"/>
        <end position="65"/>
    </location>
</feature>
<evidence type="ECO:0000256" key="10">
    <source>
        <dbReference type="ARBA" id="ARBA00068717"/>
    </source>
</evidence>
<keyword evidence="5 13" id="KW-1133">Transmembrane helix</keyword>
<evidence type="ECO:0000256" key="7">
    <source>
        <dbReference type="ARBA" id="ARBA00023098"/>
    </source>
</evidence>
<dbReference type="PANTHER" id="PTHR24322:SF736">
    <property type="entry name" value="RETINOL DEHYDROGENASE 10"/>
    <property type="match status" value="1"/>
</dbReference>
<evidence type="ECO:0000256" key="13">
    <source>
        <dbReference type="SAM" id="Phobius"/>
    </source>
</evidence>
<dbReference type="PRINTS" id="PR00080">
    <property type="entry name" value="SDRFAMILY"/>
</dbReference>
<comment type="similarity">
    <text evidence="2 12">Belongs to the short-chain dehydrogenases/reductases (SDR) family.</text>
</comment>
<dbReference type="SMART" id="SM00822">
    <property type="entry name" value="PKS_KR"/>
    <property type="match status" value="1"/>
</dbReference>
<dbReference type="OMA" id="RTPMIKM"/>
<evidence type="ECO:0000256" key="12">
    <source>
        <dbReference type="RuleBase" id="RU000363"/>
    </source>
</evidence>
<evidence type="ECO:0000256" key="6">
    <source>
        <dbReference type="ARBA" id="ARBA00023002"/>
    </source>
</evidence>
<dbReference type="InterPro" id="IPR036291">
    <property type="entry name" value="NAD(P)-bd_dom_sf"/>
</dbReference>
<dbReference type="PROSITE" id="PS00061">
    <property type="entry name" value="ADH_SHORT"/>
    <property type="match status" value="1"/>
</dbReference>
<gene>
    <name evidence="15" type="ORF">AMSG_11914</name>
</gene>
<evidence type="ECO:0000256" key="5">
    <source>
        <dbReference type="ARBA" id="ARBA00022989"/>
    </source>
</evidence>
<evidence type="ECO:0000256" key="11">
    <source>
        <dbReference type="ARBA" id="ARBA00082544"/>
    </source>
</evidence>
<dbReference type="InterPro" id="IPR057326">
    <property type="entry name" value="KR_dom"/>
</dbReference>
<evidence type="ECO:0000313" key="16">
    <source>
        <dbReference type="Proteomes" id="UP000054408"/>
    </source>
</evidence>
<comment type="function">
    <text evidence="9">Catalyzes the reduction of all-trans-retinal to all-trans-retinol in the presence of NADPH.</text>
</comment>
<dbReference type="EMBL" id="GL349459">
    <property type="protein sequence ID" value="KNC50096.1"/>
    <property type="molecule type" value="Genomic_DNA"/>
</dbReference>
<keyword evidence="7" id="KW-0443">Lipid metabolism</keyword>
<dbReference type="CDD" id="cd05339">
    <property type="entry name" value="17beta-HSDXI-like_SDR_c"/>
    <property type="match status" value="1"/>
</dbReference>
<dbReference type="AlphaFoldDB" id="A0A0L0DDD5"/>
<keyword evidence="8 13" id="KW-0472">Membrane</keyword>
<keyword evidence="4" id="KW-0521">NADP</keyword>
<comment type="subcellular location">
    <subcellularLocation>
        <location evidence="1">Membrane</location>
        <topology evidence="1">Multi-pass membrane protein</topology>
    </subcellularLocation>
</comment>
<dbReference type="GeneID" id="25569829"/>
<dbReference type="RefSeq" id="XP_013757307.1">
    <property type="nucleotide sequence ID" value="XM_013901853.1"/>
</dbReference>
<dbReference type="FunFam" id="3.40.50.720:FF:000131">
    <property type="entry name" value="Short-chain dehydrogenase/reductase 3"/>
    <property type="match status" value="1"/>
</dbReference>
<dbReference type="SUPFAM" id="SSF51735">
    <property type="entry name" value="NAD(P)-binding Rossmann-fold domains"/>
    <property type="match status" value="1"/>
</dbReference>
<evidence type="ECO:0000259" key="14">
    <source>
        <dbReference type="SMART" id="SM00822"/>
    </source>
</evidence>
<proteinExistence type="inferred from homology"/>
<sequence length="357" mass="38260">MAKSRASQIKIRLSSVILPVFVIVLTARMGSLVTSACNALFNLQWWQAGLALLVVYKVIQWLVWLTSTESVKGKVAVITGGGSGLGRLMALNLAKQDAVVVLVDINRKGLVDVVNEIAAFNGLAYAHLCDVTDRDAVYSLAEQISATVGPVDIVINNAGVVSGKSLLEVSDAMAELTFDVNAVAHFWFVKAFLPSMLVRNSGHIVSIASAAGLAGVVGLSDYCASKFAAIGLMEALRLELARQNSEVKTTTVMPFYINTGMFDGASGIPFILPILDAQETADRIVLAIQRGEKMLYLPPILGFVSLLRGIMPIGLFDYLSTLLGISASMDQFKGRGQDWHEGADNSVSITDESDDEF</sequence>
<dbReference type="Proteomes" id="UP000054408">
    <property type="component" value="Unassembled WGS sequence"/>
</dbReference>
<evidence type="ECO:0000313" key="15">
    <source>
        <dbReference type="EMBL" id="KNC50096.1"/>
    </source>
</evidence>
<feature type="transmembrane region" description="Helical" evidence="13">
    <location>
        <begin position="295"/>
        <end position="316"/>
    </location>
</feature>
<keyword evidence="16" id="KW-1185">Reference proteome</keyword>
<dbReference type="InterPro" id="IPR020904">
    <property type="entry name" value="Sc_DH/Rdtase_CS"/>
</dbReference>
<evidence type="ECO:0000256" key="9">
    <source>
        <dbReference type="ARBA" id="ARBA00059620"/>
    </source>
</evidence>
<evidence type="ECO:0000256" key="8">
    <source>
        <dbReference type="ARBA" id="ARBA00023136"/>
    </source>
</evidence>
<reference evidence="15 16" key="1">
    <citation type="submission" date="2010-05" db="EMBL/GenBank/DDBJ databases">
        <title>The Genome Sequence of Thecamonas trahens ATCC 50062.</title>
        <authorList>
            <consortium name="The Broad Institute Genome Sequencing Platform"/>
            <person name="Russ C."/>
            <person name="Cuomo C."/>
            <person name="Shea T."/>
            <person name="Young S.K."/>
            <person name="Zeng Q."/>
            <person name="Koehrsen M."/>
            <person name="Haas B."/>
            <person name="Borodovsky M."/>
            <person name="Guigo R."/>
            <person name="Alvarado L."/>
            <person name="Berlin A."/>
            <person name="Bochicchio J."/>
            <person name="Borenstein D."/>
            <person name="Chapman S."/>
            <person name="Chen Z."/>
            <person name="Freedman E."/>
            <person name="Gellesch M."/>
            <person name="Goldberg J."/>
            <person name="Griggs A."/>
            <person name="Gujja S."/>
            <person name="Heilman E."/>
            <person name="Heiman D."/>
            <person name="Hepburn T."/>
            <person name="Howarth C."/>
            <person name="Jen D."/>
            <person name="Larson L."/>
            <person name="Mehta T."/>
            <person name="Park D."/>
            <person name="Pearson M."/>
            <person name="Roberts A."/>
            <person name="Saif S."/>
            <person name="Shenoy N."/>
            <person name="Sisk P."/>
            <person name="Stolte C."/>
            <person name="Sykes S."/>
            <person name="Thomson T."/>
            <person name="Walk T."/>
            <person name="White J."/>
            <person name="Yandava C."/>
            <person name="Burger G."/>
            <person name="Gray M.W."/>
            <person name="Holland P.W.H."/>
            <person name="King N."/>
            <person name="Lang F.B.F."/>
            <person name="Roger A.J."/>
            <person name="Ruiz-Trillo I."/>
            <person name="Lander E."/>
            <person name="Nusbaum C."/>
        </authorList>
    </citation>
    <scope>NUCLEOTIDE SEQUENCE [LARGE SCALE GENOMIC DNA]</scope>
    <source>
        <strain evidence="15 16">ATCC 50062</strain>
    </source>
</reference>
<dbReference type="InterPro" id="IPR002347">
    <property type="entry name" value="SDR_fam"/>
</dbReference>
<name>A0A0L0DDD5_THETB</name>
<evidence type="ECO:0000256" key="2">
    <source>
        <dbReference type="ARBA" id="ARBA00006484"/>
    </source>
</evidence>
<dbReference type="PANTHER" id="PTHR24322">
    <property type="entry name" value="PKSB"/>
    <property type="match status" value="1"/>
</dbReference>
<protein>
    <recommendedName>
        <fullName evidence="10">Short-chain dehydrogenase/reductase 3</fullName>
    </recommendedName>
    <alternativeName>
        <fullName evidence="11">Retinal short-chain dehydrogenase/reductase 1</fullName>
    </alternativeName>
</protein>
<evidence type="ECO:0000256" key="4">
    <source>
        <dbReference type="ARBA" id="ARBA00022857"/>
    </source>
</evidence>
<dbReference type="GO" id="GO:0052650">
    <property type="term" value="F:all-trans-retinol dehydrogenase (NADP+) activity"/>
    <property type="evidence" value="ECO:0007669"/>
    <property type="project" value="UniProtKB-ARBA"/>
</dbReference>
<keyword evidence="3 13" id="KW-0812">Transmembrane</keyword>
<dbReference type="Pfam" id="PF00106">
    <property type="entry name" value="adh_short"/>
    <property type="match status" value="1"/>
</dbReference>
<feature type="domain" description="Ketoreductase" evidence="14">
    <location>
        <begin position="74"/>
        <end position="265"/>
    </location>
</feature>
<evidence type="ECO:0000256" key="1">
    <source>
        <dbReference type="ARBA" id="ARBA00004141"/>
    </source>
</evidence>
<dbReference type="Gene3D" id="3.40.50.720">
    <property type="entry name" value="NAD(P)-binding Rossmann-like Domain"/>
    <property type="match status" value="1"/>
</dbReference>
<keyword evidence="6" id="KW-0560">Oxidoreductase</keyword>
<evidence type="ECO:0000256" key="3">
    <source>
        <dbReference type="ARBA" id="ARBA00022692"/>
    </source>
</evidence>
<dbReference type="STRING" id="461836.A0A0L0DDD5"/>
<dbReference type="eggNOG" id="KOG1201">
    <property type="taxonomic scope" value="Eukaryota"/>
</dbReference>
<dbReference type="GO" id="GO:0016020">
    <property type="term" value="C:membrane"/>
    <property type="evidence" value="ECO:0007669"/>
    <property type="project" value="UniProtKB-SubCell"/>
</dbReference>